<organism evidence="2 3">
    <name type="scientific">Callorhinchus milii</name>
    <name type="common">Ghost shark</name>
    <dbReference type="NCBI Taxonomy" id="7868"/>
    <lineage>
        <taxon>Eukaryota</taxon>
        <taxon>Metazoa</taxon>
        <taxon>Chordata</taxon>
        <taxon>Craniata</taxon>
        <taxon>Vertebrata</taxon>
        <taxon>Chondrichthyes</taxon>
        <taxon>Holocephali</taxon>
        <taxon>Chimaeriformes</taxon>
        <taxon>Callorhinchidae</taxon>
        <taxon>Callorhinchus</taxon>
    </lineage>
</organism>
<reference evidence="3" key="2">
    <citation type="journal article" date="2007" name="PLoS Biol.">
        <title>Survey sequencing and comparative analysis of the elephant shark (Callorhinchus milii) genome.</title>
        <authorList>
            <person name="Venkatesh B."/>
            <person name="Kirkness E.F."/>
            <person name="Loh Y.H."/>
            <person name="Halpern A.L."/>
            <person name="Lee A.P."/>
            <person name="Johnson J."/>
            <person name="Dandona N."/>
            <person name="Viswanathan L.D."/>
            <person name="Tay A."/>
            <person name="Venter J.C."/>
            <person name="Strausberg R.L."/>
            <person name="Brenner S."/>
        </authorList>
    </citation>
    <scope>NUCLEOTIDE SEQUENCE [LARGE SCALE GENOMIC DNA]</scope>
</reference>
<evidence type="ECO:0000313" key="3">
    <source>
        <dbReference type="Proteomes" id="UP000314986"/>
    </source>
</evidence>
<dbReference type="Ensembl" id="ENSCMIT00000014504.1">
    <property type="protein sequence ID" value="ENSCMIP00000014199.1"/>
    <property type="gene ID" value="ENSCMIG00000007060.1"/>
</dbReference>
<reference evidence="3" key="3">
    <citation type="journal article" date="2014" name="Nature">
        <title>Elephant shark genome provides unique insights into gnathostome evolution.</title>
        <authorList>
            <consortium name="International Elephant Shark Genome Sequencing Consortium"/>
            <person name="Venkatesh B."/>
            <person name="Lee A.P."/>
            <person name="Ravi V."/>
            <person name="Maurya A.K."/>
            <person name="Lian M.M."/>
            <person name="Swann J.B."/>
            <person name="Ohta Y."/>
            <person name="Flajnik M.F."/>
            <person name="Sutoh Y."/>
            <person name="Kasahara M."/>
            <person name="Hoon S."/>
            <person name="Gangu V."/>
            <person name="Roy S.W."/>
            <person name="Irimia M."/>
            <person name="Korzh V."/>
            <person name="Kondrychyn I."/>
            <person name="Lim Z.W."/>
            <person name="Tay B.H."/>
            <person name="Tohari S."/>
            <person name="Kong K.W."/>
            <person name="Ho S."/>
            <person name="Lorente-Galdos B."/>
            <person name="Quilez J."/>
            <person name="Marques-Bonet T."/>
            <person name="Raney B.J."/>
            <person name="Ingham P.W."/>
            <person name="Tay A."/>
            <person name="Hillier L.W."/>
            <person name="Minx P."/>
            <person name="Boehm T."/>
            <person name="Wilson R.K."/>
            <person name="Brenner S."/>
            <person name="Warren W.C."/>
        </authorList>
    </citation>
    <scope>NUCLEOTIDE SEQUENCE [LARGE SCALE GENOMIC DNA]</scope>
</reference>
<sequence length="105" mass="10096">PATPGSSGSSQLGSSKAPSTDPLGNRTLGLKTPLAVQGPFPVPFGMVHSSVNGGMAGAGAYAGLHYASAQLNGATSATAYGRSGVVSVSAPPPLSVPPSCSGFVL</sequence>
<feature type="compositionally biased region" description="Low complexity" evidence="1">
    <location>
        <begin position="1"/>
        <end position="15"/>
    </location>
</feature>
<reference evidence="3" key="1">
    <citation type="journal article" date="2006" name="Science">
        <title>Ancient noncoding elements conserved in the human genome.</title>
        <authorList>
            <person name="Venkatesh B."/>
            <person name="Kirkness E.F."/>
            <person name="Loh Y.H."/>
            <person name="Halpern A.L."/>
            <person name="Lee A.P."/>
            <person name="Johnson J."/>
            <person name="Dandona N."/>
            <person name="Viswanathan L.D."/>
            <person name="Tay A."/>
            <person name="Venter J.C."/>
            <person name="Strausberg R.L."/>
            <person name="Brenner S."/>
        </authorList>
    </citation>
    <scope>NUCLEOTIDE SEQUENCE [LARGE SCALE GENOMIC DNA]</scope>
</reference>
<proteinExistence type="predicted"/>
<protein>
    <submittedName>
        <fullName evidence="2">Uncharacterized protein</fullName>
    </submittedName>
</protein>
<dbReference type="Proteomes" id="UP000314986">
    <property type="component" value="Unassembled WGS sequence"/>
</dbReference>
<reference evidence="2" key="4">
    <citation type="submission" date="2025-08" db="UniProtKB">
        <authorList>
            <consortium name="Ensembl"/>
        </authorList>
    </citation>
    <scope>IDENTIFICATION</scope>
</reference>
<reference evidence="2" key="5">
    <citation type="submission" date="2025-09" db="UniProtKB">
        <authorList>
            <consortium name="Ensembl"/>
        </authorList>
    </citation>
    <scope>IDENTIFICATION</scope>
</reference>
<evidence type="ECO:0000256" key="1">
    <source>
        <dbReference type="SAM" id="MobiDB-lite"/>
    </source>
</evidence>
<accession>A0A4W3HZ04</accession>
<evidence type="ECO:0000313" key="2">
    <source>
        <dbReference type="Ensembl" id="ENSCMIP00000014199.1"/>
    </source>
</evidence>
<dbReference type="STRING" id="7868.ENSCMIP00000014199"/>
<dbReference type="AlphaFoldDB" id="A0A4W3HZ04"/>
<keyword evidence="3" id="KW-1185">Reference proteome</keyword>
<name>A0A4W3HZ04_CALMI</name>
<feature type="region of interest" description="Disordered" evidence="1">
    <location>
        <begin position="1"/>
        <end position="31"/>
    </location>
</feature>
<dbReference type="InParanoid" id="A0A4W3HZ04"/>